<evidence type="ECO:0000313" key="3">
    <source>
        <dbReference type="Proteomes" id="UP000223777"/>
    </source>
</evidence>
<dbReference type="InterPro" id="IPR051396">
    <property type="entry name" value="Bact_Antivir_Def_Nuclease"/>
</dbReference>
<dbReference type="PANTHER" id="PTHR43581">
    <property type="entry name" value="ATP/GTP PHOSPHATASE"/>
    <property type="match status" value="1"/>
</dbReference>
<dbReference type="SUPFAM" id="SSF52540">
    <property type="entry name" value="P-loop containing nucleoside triphosphate hydrolases"/>
    <property type="match status" value="1"/>
</dbReference>
<dbReference type="AlphaFoldDB" id="A0A2B9PI11"/>
<proteinExistence type="predicted"/>
<dbReference type="RefSeq" id="WP_098765316.1">
    <property type="nucleotide sequence ID" value="NZ_NUIL01000024.1"/>
</dbReference>
<name>A0A2B9PI11_BACCE</name>
<comment type="caution">
    <text evidence="2">The sequence shown here is derived from an EMBL/GenBank/DDBJ whole genome shotgun (WGS) entry which is preliminary data.</text>
</comment>
<evidence type="ECO:0000313" key="2">
    <source>
        <dbReference type="EMBL" id="PGO26420.1"/>
    </source>
</evidence>
<accession>A0A2B9PI11</accession>
<evidence type="ECO:0000259" key="1">
    <source>
        <dbReference type="Pfam" id="PF13175"/>
    </source>
</evidence>
<feature type="domain" description="Endonuclease GajA/Old nuclease/RecF-like AAA" evidence="1">
    <location>
        <begin position="207"/>
        <end position="330"/>
    </location>
</feature>
<dbReference type="PANTHER" id="PTHR43581:SF2">
    <property type="entry name" value="EXCINUCLEASE ATPASE SUBUNIT"/>
    <property type="match status" value="1"/>
</dbReference>
<sequence>MKLASMKLSNYKSVKESGVIKINEQATIFAGKNNTGKTSLIEAIYKITNGSFIDFIPEGPETTELDMKVDFSVEEFSSIQSFFRESGCTLYNHYKFRILYRYNQILNLTCFMSLQMVVEPTPGSMSSPDTHYVDLLVNQSTQSSKGTNPVYVVSHINGPDTDFRQTPNFLTPLMTLIKENFVFISGNRYVPNSEKAILQRDLSINGENLNSYLFTLHNNDETVYNTIINIFKTIFDDVTSVNTPINFDQNTNISLSFQGVNKPIQLFNCGSGFTHVLLLLCVLYSQENRIILFDEPHVYLHPSAEKAIYDLINETDNHQYLLTTHSPILINYPFKKNLYLVNKMDGISNFTQLDTVREVLNDIGVSNSDFALSEKVLFVEGPTEEAVIPMILNHFGMKQIGYNYRILKMGGTGKEFSKKSAMQNHKDKLDLILNGITESPIPYLILIDRDEKDEGRIEQLKEKYGNNIQVLERREFENYLIDCYEEIAKVINANRNENLITSEEVEQFITNLLNQTDNSVFYPSNNPIQSTLKQVIGSSILESLFHEFGLSYNKIMHGKELVSYILKNQPNKLETFKNLLEDFIQG</sequence>
<dbReference type="Gene3D" id="3.40.50.300">
    <property type="entry name" value="P-loop containing nucleotide triphosphate hydrolases"/>
    <property type="match status" value="1"/>
</dbReference>
<dbReference type="EMBL" id="NUIL01000024">
    <property type="protein sequence ID" value="PGO26420.1"/>
    <property type="molecule type" value="Genomic_DNA"/>
</dbReference>
<dbReference type="InterPro" id="IPR041685">
    <property type="entry name" value="AAA_GajA/Old/RecF-like"/>
</dbReference>
<dbReference type="Pfam" id="PF13175">
    <property type="entry name" value="AAA_15"/>
    <property type="match status" value="2"/>
</dbReference>
<gene>
    <name evidence="2" type="ORF">CN984_17820</name>
</gene>
<feature type="domain" description="Endonuclease GajA/Old nuclease/RecF-like AAA" evidence="1">
    <location>
        <begin position="1"/>
        <end position="74"/>
    </location>
</feature>
<dbReference type="InterPro" id="IPR027417">
    <property type="entry name" value="P-loop_NTPase"/>
</dbReference>
<dbReference type="CDD" id="cd00267">
    <property type="entry name" value="ABC_ATPase"/>
    <property type="match status" value="1"/>
</dbReference>
<reference evidence="2 3" key="1">
    <citation type="submission" date="2017-09" db="EMBL/GenBank/DDBJ databases">
        <title>Large-scale bioinformatics analysis of Bacillus genomes uncovers conserved roles of natural products in bacterial physiology.</title>
        <authorList>
            <consortium name="Agbiome Team Llc"/>
            <person name="Bleich R.M."/>
            <person name="Grubbs K.J."/>
            <person name="Santa Maria K.C."/>
            <person name="Allen S.E."/>
            <person name="Farag S."/>
            <person name="Shank E.A."/>
            <person name="Bowers A."/>
        </authorList>
    </citation>
    <scope>NUCLEOTIDE SEQUENCE [LARGE SCALE GENOMIC DNA]</scope>
    <source>
        <strain evidence="2 3">AFS050027</strain>
    </source>
</reference>
<dbReference type="GO" id="GO:0016887">
    <property type="term" value="F:ATP hydrolysis activity"/>
    <property type="evidence" value="ECO:0007669"/>
    <property type="project" value="InterPro"/>
</dbReference>
<protein>
    <recommendedName>
        <fullName evidence="1">Endonuclease GajA/Old nuclease/RecF-like AAA domain-containing protein</fullName>
    </recommendedName>
</protein>
<dbReference type="GO" id="GO:0005524">
    <property type="term" value="F:ATP binding"/>
    <property type="evidence" value="ECO:0007669"/>
    <property type="project" value="InterPro"/>
</dbReference>
<dbReference type="Proteomes" id="UP000223777">
    <property type="component" value="Unassembled WGS sequence"/>
</dbReference>
<organism evidence="2 3">
    <name type="scientific">Bacillus cereus</name>
    <dbReference type="NCBI Taxonomy" id="1396"/>
    <lineage>
        <taxon>Bacteria</taxon>
        <taxon>Bacillati</taxon>
        <taxon>Bacillota</taxon>
        <taxon>Bacilli</taxon>
        <taxon>Bacillales</taxon>
        <taxon>Bacillaceae</taxon>
        <taxon>Bacillus</taxon>
        <taxon>Bacillus cereus group</taxon>
    </lineage>
</organism>